<feature type="transmembrane region" description="Helical" evidence="6">
    <location>
        <begin position="366"/>
        <end position="390"/>
    </location>
</feature>
<dbReference type="Pfam" id="PF02687">
    <property type="entry name" value="FtsX"/>
    <property type="match status" value="2"/>
</dbReference>
<dbReference type="Proteomes" id="UP000248882">
    <property type="component" value="Unassembled WGS sequence"/>
</dbReference>
<evidence type="ECO:0000259" key="7">
    <source>
        <dbReference type="Pfam" id="PF02687"/>
    </source>
</evidence>
<dbReference type="Pfam" id="PF12704">
    <property type="entry name" value="MacB_PCD"/>
    <property type="match status" value="2"/>
</dbReference>
<comment type="subcellular location">
    <subcellularLocation>
        <location evidence="1">Cell membrane</location>
        <topology evidence="1">Multi-pass membrane protein</topology>
    </subcellularLocation>
</comment>
<dbReference type="GO" id="GO:0022857">
    <property type="term" value="F:transmembrane transporter activity"/>
    <property type="evidence" value="ECO:0007669"/>
    <property type="project" value="TreeGrafter"/>
</dbReference>
<evidence type="ECO:0000256" key="5">
    <source>
        <dbReference type="ARBA" id="ARBA00023136"/>
    </source>
</evidence>
<dbReference type="OrthoDB" id="5933722at2"/>
<dbReference type="NCBIfam" id="NF038404">
    <property type="entry name" value="perm_prefix_2"/>
    <property type="match status" value="1"/>
</dbReference>
<evidence type="ECO:0000259" key="8">
    <source>
        <dbReference type="Pfam" id="PF12704"/>
    </source>
</evidence>
<dbReference type="PANTHER" id="PTHR30572">
    <property type="entry name" value="MEMBRANE COMPONENT OF TRANSPORTER-RELATED"/>
    <property type="match status" value="1"/>
</dbReference>
<organism evidence="9 10">
    <name type="scientific">Algoriphagus chordae</name>
    <dbReference type="NCBI Taxonomy" id="237019"/>
    <lineage>
        <taxon>Bacteria</taxon>
        <taxon>Pseudomonadati</taxon>
        <taxon>Bacteroidota</taxon>
        <taxon>Cytophagia</taxon>
        <taxon>Cytophagales</taxon>
        <taxon>Cyclobacteriaceae</taxon>
        <taxon>Algoriphagus</taxon>
    </lineage>
</organism>
<sequence>MDTKLKYHPPKWPDRFLEFYCNPSRLEQIQGDAYELFHMNLEERGLRYARFRFLIHVLSFFRWGNIRRSKPSYQTYNHGAMFKNYMKIGWRNLSKQKGTTFISVFGLACAVGCCMVAYLFIAHIWFKGMHQPNKNEIFQLTYTVEEDEGKITYGTVAEPISELIPENLNQVKNQTRILTNFSVLIHNNESFLQRSLYVDSGFMEMFEYRMEYGFPGALNEPDEVILTHQLSEKLFGDTHPIGQEISLVTDGTEKLYKVGGVMADLNDMDMFNFDLLVNIESSHNTSLDLPLKDAWSSELWTFVQLEKGTNPMDLNPGLAMLKERQNQINPEKPYLDLELVAYTDLIYKVDQIERGVRTFLGLAPQIVLGAIATFIMILAVFNYINISILMASRRLKEIGVRKVIGSNKWQLIAQFLSENLLVCLMAIVLGSLLAAFLFLPGFNDIASKNLKIDLFNDKYIWMFLAGMLLFITLVSGLYPAIYITSFKPIHILKGNQQLGSKSVFTSVLLTFQFTLAIISIVAGVAFVQTNYINSNRDWGYESSDKIIVNVPSPEDYTPLKNKFAALASVNEISGSQDYVGNWIREEELIYDEQKYEIGLLNAEANYSEVLDLKLKQGRMFNPALISDTEESILVNQKFLDRLGLSFPLTKKITLDSVGYNVVGVVEDFHTIYFQSLIDPLVIRASPDSTFNYLTLKMSAGTAASSMEEVKKIWHETIPRGLFEGKLQTEVFDHEVKDVQGVSKLILFAAILAVVLAALGLFGLVSLNMNSRIKDFCVRKVFGADLGDLSMKLAKRYLIIWVIASVLGGGLAIFLVSTFLNSFFAFHSGVGLIPLGLGFLVLFLVIVGTVSSQIMKIVKANPARILKAE</sequence>
<dbReference type="InterPro" id="IPR025857">
    <property type="entry name" value="MacB_PCD"/>
</dbReference>
<dbReference type="InterPro" id="IPR050250">
    <property type="entry name" value="Macrolide_Exporter_MacB"/>
</dbReference>
<feature type="transmembrane region" description="Helical" evidence="6">
    <location>
        <begin position="831"/>
        <end position="849"/>
    </location>
</feature>
<feature type="domain" description="MacB-like periplasmic core" evidence="8">
    <location>
        <begin position="515"/>
        <end position="681"/>
    </location>
</feature>
<evidence type="ECO:0000256" key="3">
    <source>
        <dbReference type="ARBA" id="ARBA00022692"/>
    </source>
</evidence>
<keyword evidence="4 6" id="KW-1133">Transmembrane helix</keyword>
<feature type="transmembrane region" description="Helical" evidence="6">
    <location>
        <begin position="503"/>
        <end position="527"/>
    </location>
</feature>
<dbReference type="InterPro" id="IPR003838">
    <property type="entry name" value="ABC3_permease_C"/>
</dbReference>
<evidence type="ECO:0000313" key="10">
    <source>
        <dbReference type="Proteomes" id="UP000248882"/>
    </source>
</evidence>
<dbReference type="RefSeq" id="WP_111319526.1">
    <property type="nucleotide sequence ID" value="NZ_QKZT01000009.1"/>
</dbReference>
<keyword evidence="2" id="KW-1003">Cell membrane</keyword>
<evidence type="ECO:0000256" key="6">
    <source>
        <dbReference type="SAM" id="Phobius"/>
    </source>
</evidence>
<dbReference type="InterPro" id="IPR047699">
    <property type="entry name" value="Permease_put_prefix"/>
</dbReference>
<evidence type="ECO:0000256" key="2">
    <source>
        <dbReference type="ARBA" id="ARBA00022475"/>
    </source>
</evidence>
<evidence type="ECO:0000313" key="9">
    <source>
        <dbReference type="EMBL" id="PZX51383.1"/>
    </source>
</evidence>
<accession>A0A2W7QS42</accession>
<evidence type="ECO:0000256" key="4">
    <source>
        <dbReference type="ARBA" id="ARBA00022989"/>
    </source>
</evidence>
<dbReference type="PANTHER" id="PTHR30572:SF18">
    <property type="entry name" value="ABC-TYPE MACROLIDE FAMILY EXPORT SYSTEM PERMEASE COMPONENT 2"/>
    <property type="match status" value="1"/>
</dbReference>
<feature type="domain" description="MacB-like periplasmic core" evidence="8">
    <location>
        <begin position="100"/>
        <end position="311"/>
    </location>
</feature>
<dbReference type="AlphaFoldDB" id="A0A2W7QS42"/>
<feature type="transmembrane region" description="Helical" evidence="6">
    <location>
        <begin position="744"/>
        <end position="764"/>
    </location>
</feature>
<keyword evidence="10" id="KW-1185">Reference proteome</keyword>
<protein>
    <submittedName>
        <fullName evidence="9">MacB-like protein</fullName>
    </submittedName>
</protein>
<name>A0A2W7QS42_9BACT</name>
<evidence type="ECO:0000256" key="1">
    <source>
        <dbReference type="ARBA" id="ARBA00004651"/>
    </source>
</evidence>
<dbReference type="EMBL" id="QKZT01000009">
    <property type="protein sequence ID" value="PZX51383.1"/>
    <property type="molecule type" value="Genomic_DNA"/>
</dbReference>
<dbReference type="GO" id="GO:0005886">
    <property type="term" value="C:plasma membrane"/>
    <property type="evidence" value="ECO:0007669"/>
    <property type="project" value="UniProtKB-SubCell"/>
</dbReference>
<feature type="transmembrane region" description="Helical" evidence="6">
    <location>
        <begin position="797"/>
        <end position="819"/>
    </location>
</feature>
<feature type="transmembrane region" description="Helical" evidence="6">
    <location>
        <begin position="411"/>
        <end position="439"/>
    </location>
</feature>
<feature type="transmembrane region" description="Helical" evidence="6">
    <location>
        <begin position="101"/>
        <end position="126"/>
    </location>
</feature>
<reference evidence="9 10" key="1">
    <citation type="submission" date="2018-06" db="EMBL/GenBank/DDBJ databases">
        <title>Genomic Encyclopedia of Archaeal and Bacterial Type Strains, Phase II (KMG-II): from individual species to whole genera.</title>
        <authorList>
            <person name="Goeker M."/>
        </authorList>
    </citation>
    <scope>NUCLEOTIDE SEQUENCE [LARGE SCALE GENOMIC DNA]</scope>
    <source>
        <strain evidence="9 10">DSM 19830</strain>
    </source>
</reference>
<keyword evidence="5 6" id="KW-0472">Membrane</keyword>
<proteinExistence type="predicted"/>
<feature type="transmembrane region" description="Helical" evidence="6">
    <location>
        <begin position="459"/>
        <end position="482"/>
    </location>
</feature>
<gene>
    <name evidence="9" type="ORF">LV85_02327</name>
</gene>
<feature type="domain" description="ABC3 transporter permease C-terminal" evidence="7">
    <location>
        <begin position="370"/>
        <end position="487"/>
    </location>
</feature>
<comment type="caution">
    <text evidence="9">The sequence shown here is derived from an EMBL/GenBank/DDBJ whole genome shotgun (WGS) entry which is preliminary data.</text>
</comment>
<keyword evidence="3 6" id="KW-0812">Transmembrane</keyword>
<feature type="domain" description="ABC3 transporter permease C-terminal" evidence="7">
    <location>
        <begin position="747"/>
        <end position="861"/>
    </location>
</feature>